<keyword evidence="2" id="KW-1185">Reference proteome</keyword>
<dbReference type="Gene3D" id="1.25.10.10">
    <property type="entry name" value="Leucine-rich Repeat Variant"/>
    <property type="match status" value="1"/>
</dbReference>
<organism evidence="1 2">
    <name type="scientific">Bonamia ostreae</name>
    <dbReference type="NCBI Taxonomy" id="126728"/>
    <lineage>
        <taxon>Eukaryota</taxon>
        <taxon>Sar</taxon>
        <taxon>Rhizaria</taxon>
        <taxon>Endomyxa</taxon>
        <taxon>Ascetosporea</taxon>
        <taxon>Haplosporida</taxon>
        <taxon>Bonamia</taxon>
    </lineage>
</organism>
<comment type="caution">
    <text evidence="1">The sequence shown here is derived from an EMBL/GenBank/DDBJ whole genome shotgun (WGS) entry which is preliminary data.</text>
</comment>
<gene>
    <name evidence="1" type="primary">cls-3</name>
    <name evidence="1" type="ORF">MHBO_001663</name>
</gene>
<dbReference type="InterPro" id="IPR011989">
    <property type="entry name" value="ARM-like"/>
</dbReference>
<evidence type="ECO:0000313" key="2">
    <source>
        <dbReference type="Proteomes" id="UP001439008"/>
    </source>
</evidence>
<dbReference type="Proteomes" id="UP001439008">
    <property type="component" value="Unassembled WGS sequence"/>
</dbReference>
<reference evidence="1 2" key="1">
    <citation type="journal article" date="2024" name="BMC Biol.">
        <title>Comparative genomics of Ascetosporea gives new insight into the evolutionary basis for animal parasitism in Rhizaria.</title>
        <authorList>
            <person name="Hiltunen Thoren M."/>
            <person name="Onut-Brannstrom I."/>
            <person name="Alfjorden A."/>
            <person name="Peckova H."/>
            <person name="Swords F."/>
            <person name="Hooper C."/>
            <person name="Holzer A.S."/>
            <person name="Bass D."/>
            <person name="Burki F."/>
        </authorList>
    </citation>
    <scope>NUCLEOTIDE SEQUENCE [LARGE SCALE GENOMIC DNA]</scope>
    <source>
        <strain evidence="1">20-A016</strain>
    </source>
</reference>
<protein>
    <submittedName>
        <fullName evidence="1">Negative regulation of wound healing</fullName>
    </submittedName>
</protein>
<evidence type="ECO:0000313" key="1">
    <source>
        <dbReference type="EMBL" id="MES1919920.1"/>
    </source>
</evidence>
<name>A0ABV2AJS7_9EUKA</name>
<feature type="non-terminal residue" evidence="1">
    <location>
        <position position="102"/>
    </location>
</feature>
<sequence length="102" mass="11771">MSVIDQIIVRRKVNVSRDQLYLLKNVLIVQIYDLRSIVVKEVCKLVNNLSKTIPEQISPFFGAYLNALFSRVYNSIRAIRDPCTDSVRTLVRNIADTRCVKE</sequence>
<accession>A0ABV2AJS7</accession>
<dbReference type="EMBL" id="JBDODL010000443">
    <property type="protein sequence ID" value="MES1919920.1"/>
    <property type="molecule type" value="Genomic_DNA"/>
</dbReference>
<proteinExistence type="predicted"/>